<dbReference type="PROSITE" id="PS51128">
    <property type="entry name" value="ZF_DKSA_2"/>
    <property type="match status" value="1"/>
</dbReference>
<feature type="domain" description="Zinc finger DksA/TraR C4-type" evidence="5">
    <location>
        <begin position="87"/>
        <end position="119"/>
    </location>
</feature>
<protein>
    <recommendedName>
        <fullName evidence="5">Zinc finger DksA/TraR C4-type domain-containing protein</fullName>
    </recommendedName>
</protein>
<evidence type="ECO:0000256" key="2">
    <source>
        <dbReference type="ARBA" id="ARBA00022771"/>
    </source>
</evidence>
<organism evidence="6 7">
    <name type="scientific">bacterium (Candidatus Ratteibacteria) CG01_land_8_20_14_3_00_40_19</name>
    <dbReference type="NCBI Taxonomy" id="2014290"/>
    <lineage>
        <taxon>Bacteria</taxon>
        <taxon>Candidatus Ratteibacteria</taxon>
    </lineage>
</organism>
<evidence type="ECO:0000256" key="3">
    <source>
        <dbReference type="ARBA" id="ARBA00022833"/>
    </source>
</evidence>
<accession>A0A2M7E805</accession>
<dbReference type="PANTHER" id="PTHR33823">
    <property type="entry name" value="RNA POLYMERASE-BINDING TRANSCRIPTION FACTOR DKSA-RELATED"/>
    <property type="match status" value="1"/>
</dbReference>
<dbReference type="SUPFAM" id="SSF109635">
    <property type="entry name" value="DnaK suppressor protein DksA, alpha-hairpin domain"/>
    <property type="match status" value="1"/>
</dbReference>
<evidence type="ECO:0000256" key="4">
    <source>
        <dbReference type="PROSITE-ProRule" id="PRU00510"/>
    </source>
</evidence>
<sequence length="121" mass="13597">MNKQEKEKYKKLLIKEKIRILEAIGALQKGSLESSQTGERSPGVPNHLAELASDNFEKNLDLDLASSEGKLLAKINNALAKLDKNLFGVCEKCHKKIDQKRLRALAYAELCITCQKKKEET</sequence>
<keyword evidence="2" id="KW-0863">Zinc-finger</keyword>
<evidence type="ECO:0000259" key="5">
    <source>
        <dbReference type="Pfam" id="PF01258"/>
    </source>
</evidence>
<proteinExistence type="predicted"/>
<feature type="zinc finger region" description="dksA C4-type" evidence="4">
    <location>
        <begin position="90"/>
        <end position="114"/>
    </location>
</feature>
<evidence type="ECO:0000313" key="7">
    <source>
        <dbReference type="Proteomes" id="UP000228886"/>
    </source>
</evidence>
<dbReference type="AlphaFoldDB" id="A0A2M7E805"/>
<gene>
    <name evidence="6" type="ORF">COS11_05280</name>
</gene>
<dbReference type="InterPro" id="IPR037187">
    <property type="entry name" value="DnaK_N"/>
</dbReference>
<evidence type="ECO:0000256" key="1">
    <source>
        <dbReference type="ARBA" id="ARBA00022723"/>
    </source>
</evidence>
<dbReference type="Gene3D" id="1.20.120.910">
    <property type="entry name" value="DksA, coiled-coil domain"/>
    <property type="match status" value="1"/>
</dbReference>
<dbReference type="EMBL" id="PETL01000251">
    <property type="protein sequence ID" value="PIV63843.1"/>
    <property type="molecule type" value="Genomic_DNA"/>
</dbReference>
<reference evidence="7" key="1">
    <citation type="submission" date="2017-09" db="EMBL/GenBank/DDBJ databases">
        <title>Depth-based differentiation of microbial function through sediment-hosted aquifers and enrichment of novel symbionts in the deep terrestrial subsurface.</title>
        <authorList>
            <person name="Probst A.J."/>
            <person name="Ladd B."/>
            <person name="Jarett J.K."/>
            <person name="Geller-Mcgrath D.E."/>
            <person name="Sieber C.M.K."/>
            <person name="Emerson J.B."/>
            <person name="Anantharaman K."/>
            <person name="Thomas B.C."/>
            <person name="Malmstrom R."/>
            <person name="Stieglmeier M."/>
            <person name="Klingl A."/>
            <person name="Woyke T."/>
            <person name="Ryan C.M."/>
            <person name="Banfield J.F."/>
        </authorList>
    </citation>
    <scope>NUCLEOTIDE SEQUENCE [LARGE SCALE GENOMIC DNA]</scope>
</reference>
<dbReference type="GO" id="GO:0008270">
    <property type="term" value="F:zinc ion binding"/>
    <property type="evidence" value="ECO:0007669"/>
    <property type="project" value="UniProtKB-KW"/>
</dbReference>
<comment type="caution">
    <text evidence="6">The sequence shown here is derived from an EMBL/GenBank/DDBJ whole genome shotgun (WGS) entry which is preliminary data.</text>
</comment>
<keyword evidence="3" id="KW-0862">Zinc</keyword>
<name>A0A2M7E805_9BACT</name>
<dbReference type="Pfam" id="PF01258">
    <property type="entry name" value="zf-dskA_traR"/>
    <property type="match status" value="1"/>
</dbReference>
<keyword evidence="1" id="KW-0479">Metal-binding</keyword>
<dbReference type="InterPro" id="IPR000962">
    <property type="entry name" value="Znf_DskA_TraR"/>
</dbReference>
<dbReference type="Proteomes" id="UP000228886">
    <property type="component" value="Unassembled WGS sequence"/>
</dbReference>
<evidence type="ECO:0000313" key="6">
    <source>
        <dbReference type="EMBL" id="PIV63843.1"/>
    </source>
</evidence>
<dbReference type="PANTHER" id="PTHR33823:SF4">
    <property type="entry name" value="GENERAL STRESS PROTEIN 16O"/>
    <property type="match status" value="1"/>
</dbReference>
<dbReference type="SUPFAM" id="SSF57716">
    <property type="entry name" value="Glucocorticoid receptor-like (DNA-binding domain)"/>
    <property type="match status" value="1"/>
</dbReference>